<proteinExistence type="predicted"/>
<evidence type="ECO:0000256" key="1">
    <source>
        <dbReference type="SAM" id="SignalP"/>
    </source>
</evidence>
<reference evidence="2 3" key="1">
    <citation type="submission" date="2015-10" db="EMBL/GenBank/DDBJ databases">
        <title>Conservation of the essential genome among Caulobacter and Brevundimonas species.</title>
        <authorList>
            <person name="Scott D."/>
            <person name="Ely B."/>
        </authorList>
    </citation>
    <scope>NUCLEOTIDE SEQUENCE [LARGE SCALE GENOMIC DNA]</scope>
    <source>
        <strain evidence="2 3">CB4</strain>
    </source>
</reference>
<name>A0A0P0NY95_9CAUL</name>
<keyword evidence="1" id="KW-0732">Signal</keyword>
<dbReference type="AlphaFoldDB" id="A0A0P0NY95"/>
<dbReference type="EMBL" id="CP013002">
    <property type="protein sequence ID" value="ALL12939.1"/>
    <property type="molecule type" value="Genomic_DNA"/>
</dbReference>
<dbReference type="RefSeq" id="WP_062145451.1">
    <property type="nucleotide sequence ID" value="NZ_CP013002.1"/>
</dbReference>
<feature type="signal peptide" evidence="1">
    <location>
        <begin position="1"/>
        <end position="27"/>
    </location>
</feature>
<keyword evidence="3" id="KW-1185">Reference proteome</keyword>
<accession>A0A0P0NY95</accession>
<feature type="chain" id="PRO_5006052509" description="Lipoprotein" evidence="1">
    <location>
        <begin position="28"/>
        <end position="371"/>
    </location>
</feature>
<evidence type="ECO:0000313" key="3">
    <source>
        <dbReference type="Proteomes" id="UP000056905"/>
    </source>
</evidence>
<dbReference type="PROSITE" id="PS51257">
    <property type="entry name" value="PROKAR_LIPOPROTEIN"/>
    <property type="match status" value="1"/>
</dbReference>
<dbReference type="Proteomes" id="UP000056905">
    <property type="component" value="Chromosome"/>
</dbReference>
<dbReference type="KEGG" id="chq:AQ619_05995"/>
<protein>
    <recommendedName>
        <fullName evidence="4">Lipoprotein</fullName>
    </recommendedName>
</protein>
<gene>
    <name evidence="2" type="ORF">AQ619_05995</name>
</gene>
<organism evidence="2 3">
    <name type="scientific">Caulobacter henricii</name>
    <dbReference type="NCBI Taxonomy" id="69395"/>
    <lineage>
        <taxon>Bacteria</taxon>
        <taxon>Pseudomonadati</taxon>
        <taxon>Pseudomonadota</taxon>
        <taxon>Alphaproteobacteria</taxon>
        <taxon>Caulobacterales</taxon>
        <taxon>Caulobacteraceae</taxon>
        <taxon>Caulobacter</taxon>
    </lineage>
</organism>
<evidence type="ECO:0008006" key="4">
    <source>
        <dbReference type="Google" id="ProtNLM"/>
    </source>
</evidence>
<sequence>MATTSKPYKALLGLAGGALLLGACASADDVRALRQPAMPPVAVAKASPHKPYFRNVSLQAVEGAPEFRWFDGGAVVTTRPTRVQVVEALSRHLDRAEMLAPSRLDGDYMLYVRFDDLRGPSLWLGTDKLASARVTFRLVRWRTGELVKESTVETSYRAAWTGITPEMARTVLGGPIASSKDAVIAPVGGVLKGVALGYYVNQSLAVSIADAPYAGLVGAVEAGQIGGAERAPAGFASAFATAVAVGGASGRFTDLEAMLAGGAITAAGAAAGPAPIARPTSANGETTSALSGHARRMAATRGLLDLAFDQFMAELSEDGSVNYKTAVSCAALNGVTGRGPYLRETATRYAVDCPGSSYNPSKTQQVYPSQF</sequence>
<evidence type="ECO:0000313" key="2">
    <source>
        <dbReference type="EMBL" id="ALL12939.1"/>
    </source>
</evidence>
<dbReference type="OrthoDB" id="7182182at2"/>